<feature type="compositionally biased region" description="Polar residues" evidence="2">
    <location>
        <begin position="301"/>
        <end position="311"/>
    </location>
</feature>
<dbReference type="Pfam" id="PF13251">
    <property type="entry name" value="DUF4042"/>
    <property type="match status" value="2"/>
</dbReference>
<dbReference type="SUPFAM" id="SSF48371">
    <property type="entry name" value="ARM repeat"/>
    <property type="match status" value="1"/>
</dbReference>
<dbReference type="PANTHER" id="PTHR13366:SF0">
    <property type="entry name" value="HEAT REPEAT-CONTAINING PROTEIN 6"/>
    <property type="match status" value="1"/>
</dbReference>
<feature type="compositionally biased region" description="Basic residues" evidence="2">
    <location>
        <begin position="313"/>
        <end position="325"/>
    </location>
</feature>
<reference evidence="5" key="1">
    <citation type="journal article" date="2019" name="IScience">
        <title>Narwhal Genome Reveals Long-Term Low Genetic Diversity despite Current Large Abundance Size.</title>
        <authorList>
            <person name="Westbury M.V."/>
            <person name="Petersen B."/>
            <person name="Garde E."/>
            <person name="Heide-Jorgensen M.P."/>
            <person name="Lorenzen E.D."/>
        </authorList>
    </citation>
    <scope>NUCLEOTIDE SEQUENCE [LARGE SCALE GENOMIC DNA]</scope>
</reference>
<protein>
    <recommendedName>
        <fullName evidence="1">HEAT repeat-containing protein 6</fullName>
    </recommendedName>
</protein>
<evidence type="ECO:0000259" key="3">
    <source>
        <dbReference type="Pfam" id="PF13251"/>
    </source>
</evidence>
<dbReference type="PANTHER" id="PTHR13366">
    <property type="entry name" value="MALARIA ANTIGEN-RELATED"/>
    <property type="match status" value="1"/>
</dbReference>
<dbReference type="Proteomes" id="UP000308365">
    <property type="component" value="Unassembled WGS sequence"/>
</dbReference>
<dbReference type="EMBL" id="RWIC01001520">
    <property type="protein sequence ID" value="TKC35476.1"/>
    <property type="molecule type" value="Genomic_DNA"/>
</dbReference>
<organism evidence="4 5">
    <name type="scientific">Monodon monoceros</name>
    <name type="common">Narwhal</name>
    <name type="synonym">Ceratodon monodon</name>
    <dbReference type="NCBI Taxonomy" id="40151"/>
    <lineage>
        <taxon>Eukaryota</taxon>
        <taxon>Metazoa</taxon>
        <taxon>Chordata</taxon>
        <taxon>Craniata</taxon>
        <taxon>Vertebrata</taxon>
        <taxon>Euteleostomi</taxon>
        <taxon>Mammalia</taxon>
        <taxon>Eutheria</taxon>
        <taxon>Laurasiatheria</taxon>
        <taxon>Artiodactyla</taxon>
        <taxon>Whippomorpha</taxon>
        <taxon>Cetacea</taxon>
        <taxon>Odontoceti</taxon>
        <taxon>Monodontidae</taxon>
        <taxon>Monodon</taxon>
    </lineage>
</organism>
<evidence type="ECO:0000256" key="2">
    <source>
        <dbReference type="SAM" id="MobiDB-lite"/>
    </source>
</evidence>
<evidence type="ECO:0000256" key="1">
    <source>
        <dbReference type="ARBA" id="ARBA00015263"/>
    </source>
</evidence>
<proteinExistence type="predicted"/>
<name>A0A4U1EIJ0_MONMO</name>
<dbReference type="InterPro" id="IPR011989">
    <property type="entry name" value="ARM-like"/>
</dbReference>
<dbReference type="Gene3D" id="1.25.10.10">
    <property type="entry name" value="Leucine-rich Repeat Variant"/>
    <property type="match status" value="1"/>
</dbReference>
<evidence type="ECO:0000313" key="5">
    <source>
        <dbReference type="Proteomes" id="UP000308365"/>
    </source>
</evidence>
<dbReference type="InterPro" id="IPR029044">
    <property type="entry name" value="Nucleotide-diphossugar_trans"/>
</dbReference>
<dbReference type="InterPro" id="IPR016024">
    <property type="entry name" value="ARM-type_fold"/>
</dbReference>
<dbReference type="AlphaFoldDB" id="A0A4U1EIJ0"/>
<sequence length="643" mass="70959">MAAAQVAGSLTSGPAKEAQGEPPLEQGRGFRCLSARLCALRRDDSSSSRTEIHLLFDQLISENYSEGSGVAPEDVSTLLVQACQLVPLNQNHLVSKLSQLIHHLLNTLQVIVDEQNLDFLLAYTISAIQQCSSWTHMQILQALAALVYCNGSKCQKYLPDLLGKSGLLMKLSDLAQSDPEVRRAAVHCMANLCLSVPGQPYLEEPYQNICFQAFLTTLQSPKSSDMDDITFCMLLQNALKGIQSLLNGGKMKLTQTDELGALLAVLKKTMFHGLPGLNIEMPTVLYPTPLPQYDGRPPIKPQQTESSTSRPAVNKRKKSKVKAKKIQQGEEEEEESSGEREVAPVTGSGRLNPHKGDTQCPSSLGVPSLPLAGSGAAGKDQVSSSFSSSSWKRVSSSESDYSDAEGGMQSKVRSYQAKVRQGALACFLSTIKSIEKKVLYGYWSAFVPDTPELGSPQSVSLMTLTLKDPSSKREMDRRKHDWTTPFRTPIMTGITFRKLECKMLEWFIEKEKTSSRIWQCDGTWEIITFTCWKCASESTSYTRACALQALSAILEGSKQFLSVAEDTSDHRRAFTPFSVMIASSIKELHRCLLLALVAESSSQTLTQIIKCLANLVSNSPYNRLKLSLLTKVWNQIKPYIRHK</sequence>
<dbReference type="InterPro" id="IPR052107">
    <property type="entry name" value="HEAT6"/>
</dbReference>
<feature type="compositionally biased region" description="Low complexity" evidence="2">
    <location>
        <begin position="383"/>
        <end position="399"/>
    </location>
</feature>
<feature type="region of interest" description="Disordered" evidence="2">
    <location>
        <begin position="290"/>
        <end position="407"/>
    </location>
</feature>
<accession>A0A4U1EIJ0</accession>
<gene>
    <name evidence="4" type="ORF">EI555_004123</name>
</gene>
<feature type="non-terminal residue" evidence="4">
    <location>
        <position position="643"/>
    </location>
</feature>
<comment type="caution">
    <text evidence="4">The sequence shown here is derived from an EMBL/GenBank/DDBJ whole genome shotgun (WGS) entry which is preliminary data.</text>
</comment>
<feature type="domain" description="DUF4042" evidence="3">
    <location>
        <begin position="418"/>
        <end position="472"/>
    </location>
</feature>
<feature type="region of interest" description="Disordered" evidence="2">
    <location>
        <begin position="1"/>
        <end position="26"/>
    </location>
</feature>
<evidence type="ECO:0000313" key="4">
    <source>
        <dbReference type="EMBL" id="TKC35476.1"/>
    </source>
</evidence>
<dbReference type="Gene3D" id="3.90.550.10">
    <property type="entry name" value="Spore Coat Polysaccharide Biosynthesis Protein SpsA, Chain A"/>
    <property type="match status" value="1"/>
</dbReference>
<feature type="domain" description="DUF4042" evidence="3">
    <location>
        <begin position="541"/>
        <end position="643"/>
    </location>
</feature>
<dbReference type="InterPro" id="IPR025283">
    <property type="entry name" value="DUF4042"/>
</dbReference>